<comment type="caution">
    <text evidence="2">The sequence shown here is derived from an EMBL/GenBank/DDBJ whole genome shotgun (WGS) entry which is preliminary data.</text>
</comment>
<evidence type="ECO:0000313" key="2">
    <source>
        <dbReference type="EMBL" id="OGZ44239.1"/>
    </source>
</evidence>
<name>A0A1G2G1Q5_9BACT</name>
<dbReference type="STRING" id="1802115.A2756_05040"/>
<evidence type="ECO:0000256" key="1">
    <source>
        <dbReference type="SAM" id="SignalP"/>
    </source>
</evidence>
<dbReference type="EMBL" id="MHNL01000024">
    <property type="protein sequence ID" value="OGZ44239.1"/>
    <property type="molecule type" value="Genomic_DNA"/>
</dbReference>
<proteinExistence type="predicted"/>
<evidence type="ECO:0008006" key="4">
    <source>
        <dbReference type="Google" id="ProtNLM"/>
    </source>
</evidence>
<protein>
    <recommendedName>
        <fullName evidence="4">DUF5666 domain-containing protein</fullName>
    </recommendedName>
</protein>
<keyword evidence="1" id="KW-0732">Signal</keyword>
<evidence type="ECO:0000313" key="3">
    <source>
        <dbReference type="Proteomes" id="UP000177785"/>
    </source>
</evidence>
<feature type="signal peptide" evidence="1">
    <location>
        <begin position="1"/>
        <end position="29"/>
    </location>
</feature>
<accession>A0A1G2G1Q5</accession>
<organism evidence="2 3">
    <name type="scientific">Candidatus Ryanbacteria bacterium RIFCSPHIGHO2_01_FULL_48_27</name>
    <dbReference type="NCBI Taxonomy" id="1802115"/>
    <lineage>
        <taxon>Bacteria</taxon>
        <taxon>Candidatus Ryaniibacteriota</taxon>
    </lineage>
</organism>
<dbReference type="Proteomes" id="UP000177785">
    <property type="component" value="Unassembled WGS sequence"/>
</dbReference>
<reference evidence="2 3" key="1">
    <citation type="journal article" date="2016" name="Nat. Commun.">
        <title>Thousands of microbial genomes shed light on interconnected biogeochemical processes in an aquifer system.</title>
        <authorList>
            <person name="Anantharaman K."/>
            <person name="Brown C.T."/>
            <person name="Hug L.A."/>
            <person name="Sharon I."/>
            <person name="Castelle C.J."/>
            <person name="Probst A.J."/>
            <person name="Thomas B.C."/>
            <person name="Singh A."/>
            <person name="Wilkins M.J."/>
            <person name="Karaoz U."/>
            <person name="Brodie E.L."/>
            <person name="Williams K.H."/>
            <person name="Hubbard S.S."/>
            <person name="Banfield J.F."/>
        </authorList>
    </citation>
    <scope>NUCLEOTIDE SEQUENCE [LARGE SCALE GENOMIC DNA]</scope>
</reference>
<gene>
    <name evidence="2" type="ORF">A2756_05040</name>
</gene>
<dbReference type="AlphaFoldDB" id="A0A1G2G1Q5"/>
<sequence>MNLVQKFGIAATSGAVLAALAFAPVITLADNDKNKGDDNRRASQRVEVAIADSGNVLVRGAKVTAISGSTVTAVTTAGASTLTWTVTTDSSTAFSASTGGSSSLGAISVGDTVSFAGALSGTGLSVKATAVKDWTVGANERSIVSTVQGVNSANSSLTITNGKDNGNDNKKVTTIQFTGSTIINGTGTTFGSIITGDKVKATGTVNADGTILTATSVTVTHPPVKLGDDDFGKKIRAWFSNHGWGFFGKGDNGKSGKDD</sequence>
<feature type="chain" id="PRO_5009582936" description="DUF5666 domain-containing protein" evidence="1">
    <location>
        <begin position="30"/>
        <end position="259"/>
    </location>
</feature>